<dbReference type="PANTHER" id="PTHR23150">
    <property type="entry name" value="SULFATASE MODIFYING FACTOR 1, 2"/>
    <property type="match status" value="1"/>
</dbReference>
<feature type="domain" description="Sulfatase-modifying factor enzyme-like" evidence="2">
    <location>
        <begin position="31"/>
        <end position="247"/>
    </location>
</feature>
<gene>
    <name evidence="3" type="ORF">ASN18_3078</name>
</gene>
<evidence type="ECO:0000313" key="4">
    <source>
        <dbReference type="Proteomes" id="UP000060487"/>
    </source>
</evidence>
<keyword evidence="4" id="KW-1185">Reference proteome</keyword>
<accession>A0ABR5SBA1</accession>
<feature type="signal peptide" evidence="1">
    <location>
        <begin position="1"/>
        <end position="23"/>
    </location>
</feature>
<dbReference type="PANTHER" id="PTHR23150:SF19">
    <property type="entry name" value="FORMYLGLYCINE-GENERATING ENZYME"/>
    <property type="match status" value="1"/>
</dbReference>
<reference evidence="3 4" key="1">
    <citation type="submission" date="2015-11" db="EMBL/GenBank/DDBJ databases">
        <authorList>
            <person name="Lin W."/>
        </authorList>
    </citation>
    <scope>NUCLEOTIDE SEQUENCE [LARGE SCALE GENOMIC DNA]</scope>
    <source>
        <strain evidence="3 4">HCH-1</strain>
    </source>
</reference>
<evidence type="ECO:0000259" key="2">
    <source>
        <dbReference type="Pfam" id="PF03781"/>
    </source>
</evidence>
<keyword evidence="1" id="KW-0732">Signal</keyword>
<dbReference type="RefSeq" id="WP_085053683.1">
    <property type="nucleotide sequence ID" value="NZ_LNQR01000124.1"/>
</dbReference>
<evidence type="ECO:0000313" key="3">
    <source>
        <dbReference type="EMBL" id="KWT76812.1"/>
    </source>
</evidence>
<sequence length="250" mass="28360">MKKSAMVVCMLFVMLIVSQTVYGQSVSDIPMAFVKGGCFQMGDTFGDGQQNERPLHRVCVSDFYMGKYQVTQGLWKEVMGDNPSKLQIGDSFPVESVSWNDIQRFISRLNHMTGKNYNLPTEAQWEYSCREGGKEVKYVKNITDKELTDYAWYRGNSDGTTHTVGQKHPNELGLYDMVGNVWVWIRDVYAKDAYAESGTDNPVNMSGDGRRVIRGGNFSSDSNNLRCSRRGSYHPNIQEQDIGFRLVLEP</sequence>
<dbReference type="Proteomes" id="UP000060487">
    <property type="component" value="Unassembled WGS sequence"/>
</dbReference>
<evidence type="ECO:0000256" key="1">
    <source>
        <dbReference type="SAM" id="SignalP"/>
    </source>
</evidence>
<dbReference type="SUPFAM" id="SSF56436">
    <property type="entry name" value="C-type lectin-like"/>
    <property type="match status" value="1"/>
</dbReference>
<dbReference type="InterPro" id="IPR005532">
    <property type="entry name" value="SUMF_dom"/>
</dbReference>
<comment type="caution">
    <text evidence="3">The sequence shown here is derived from an EMBL/GenBank/DDBJ whole genome shotgun (WGS) entry which is preliminary data.</text>
</comment>
<organism evidence="3 4">
    <name type="scientific">Candidatus Magnetominusculus xianensis</name>
    <dbReference type="NCBI Taxonomy" id="1748249"/>
    <lineage>
        <taxon>Bacteria</taxon>
        <taxon>Pseudomonadati</taxon>
        <taxon>Nitrospirota</taxon>
        <taxon>Nitrospiria</taxon>
        <taxon>Nitrospirales</taxon>
        <taxon>Nitrospiraceae</taxon>
        <taxon>Candidatus Magnetominusculus</taxon>
    </lineage>
</organism>
<dbReference type="InterPro" id="IPR042095">
    <property type="entry name" value="SUMF_sf"/>
</dbReference>
<name>A0ABR5SBA1_9BACT</name>
<dbReference type="EMBL" id="LNQR01000124">
    <property type="protein sequence ID" value="KWT76812.1"/>
    <property type="molecule type" value="Genomic_DNA"/>
</dbReference>
<proteinExistence type="predicted"/>
<dbReference type="Gene3D" id="3.90.1580.10">
    <property type="entry name" value="paralog of FGE (formylglycine-generating enzyme)"/>
    <property type="match status" value="1"/>
</dbReference>
<protein>
    <recommendedName>
        <fullName evidence="2">Sulfatase-modifying factor enzyme-like domain-containing protein</fullName>
    </recommendedName>
</protein>
<dbReference type="InterPro" id="IPR016187">
    <property type="entry name" value="CTDL_fold"/>
</dbReference>
<dbReference type="InterPro" id="IPR051043">
    <property type="entry name" value="Sulfatase_Mod_Factor_Kinase"/>
</dbReference>
<feature type="chain" id="PRO_5046540629" description="Sulfatase-modifying factor enzyme-like domain-containing protein" evidence="1">
    <location>
        <begin position="24"/>
        <end position="250"/>
    </location>
</feature>
<dbReference type="Pfam" id="PF03781">
    <property type="entry name" value="FGE-sulfatase"/>
    <property type="match status" value="1"/>
</dbReference>